<name>B7VRM7_VIBA3</name>
<dbReference type="Proteomes" id="UP000009100">
    <property type="component" value="Chromosome 2"/>
</dbReference>
<gene>
    <name evidence="2" type="ordered locus">VS_II0615</name>
</gene>
<protein>
    <submittedName>
        <fullName evidence="2">Uncharacterized protein</fullName>
    </submittedName>
</protein>
<organism evidence="2 3">
    <name type="scientific">Vibrio atlanticus (strain LGP32)</name>
    <name type="common">Vibrio splendidus (strain Mel32)</name>
    <dbReference type="NCBI Taxonomy" id="575788"/>
    <lineage>
        <taxon>Bacteria</taxon>
        <taxon>Pseudomonadati</taxon>
        <taxon>Pseudomonadota</taxon>
        <taxon>Gammaproteobacteria</taxon>
        <taxon>Vibrionales</taxon>
        <taxon>Vibrionaceae</taxon>
        <taxon>Vibrio</taxon>
    </lineage>
</organism>
<evidence type="ECO:0000313" key="3">
    <source>
        <dbReference type="Proteomes" id="UP000009100"/>
    </source>
</evidence>
<keyword evidence="1" id="KW-1133">Transmembrane helix</keyword>
<dbReference type="KEGG" id="vsp:VS_II0615"/>
<feature type="transmembrane region" description="Helical" evidence="1">
    <location>
        <begin position="20"/>
        <end position="37"/>
    </location>
</feature>
<dbReference type="EMBL" id="FM954973">
    <property type="protein sequence ID" value="CAV26240.1"/>
    <property type="molecule type" value="Genomic_DNA"/>
</dbReference>
<dbReference type="HOGENOM" id="CLU_3067548_0_0_6"/>
<keyword evidence="1" id="KW-0472">Membrane</keyword>
<sequence>MGRGASMTAPSDPIVPPPQYLYAQAAAAVSTLQLFYLKVNKQNNVTSYLSKWV</sequence>
<keyword evidence="1" id="KW-0812">Transmembrane</keyword>
<evidence type="ECO:0000313" key="2">
    <source>
        <dbReference type="EMBL" id="CAV26240.1"/>
    </source>
</evidence>
<dbReference type="AlphaFoldDB" id="B7VRM7"/>
<reference evidence="2 3" key="1">
    <citation type="submission" date="2009-02" db="EMBL/GenBank/DDBJ databases">
        <title>Vibrio splendidus str. LGP32 complete genome.</title>
        <authorList>
            <person name="Mazel D."/>
            <person name="Le Roux F."/>
        </authorList>
    </citation>
    <scope>NUCLEOTIDE SEQUENCE [LARGE SCALE GENOMIC DNA]</scope>
    <source>
        <strain evidence="2 3">LGP32</strain>
    </source>
</reference>
<proteinExistence type="predicted"/>
<accession>B7VRM7</accession>
<evidence type="ECO:0000256" key="1">
    <source>
        <dbReference type="SAM" id="Phobius"/>
    </source>
</evidence>
<dbReference type="STRING" id="575788.VS_II0615"/>